<dbReference type="InterPro" id="IPR006169">
    <property type="entry name" value="GTP1_OBG_dom"/>
</dbReference>
<dbReference type="InterPro" id="IPR036726">
    <property type="entry name" value="GTP1_OBG_dom_sf"/>
</dbReference>
<keyword evidence="1" id="KW-0547">Nucleotide-binding</keyword>
<evidence type="ECO:0000256" key="1">
    <source>
        <dbReference type="ARBA" id="ARBA00022741"/>
    </source>
</evidence>
<evidence type="ECO:0008006" key="9">
    <source>
        <dbReference type="Google" id="ProtNLM"/>
    </source>
</evidence>
<evidence type="ECO:0000313" key="7">
    <source>
        <dbReference type="EMBL" id="KAJ3506252.1"/>
    </source>
</evidence>
<accession>A0A9W8JXK1</accession>
<dbReference type="Gene3D" id="1.10.510.10">
    <property type="entry name" value="Transferase(Phosphotransferase) domain 1"/>
    <property type="match status" value="1"/>
</dbReference>
<dbReference type="Pfam" id="PF01018">
    <property type="entry name" value="GTP1_OBG"/>
    <property type="match status" value="2"/>
</dbReference>
<feature type="domain" description="Obg" evidence="6">
    <location>
        <begin position="497"/>
        <end position="744"/>
    </location>
</feature>
<dbReference type="PANTHER" id="PTHR11702">
    <property type="entry name" value="DEVELOPMENTALLY REGULATED GTP-BINDING PROTEIN-RELATED"/>
    <property type="match status" value="1"/>
</dbReference>
<dbReference type="PROSITE" id="PS50011">
    <property type="entry name" value="PROTEIN_KINASE_DOM"/>
    <property type="match status" value="1"/>
</dbReference>
<dbReference type="InterPro" id="IPR006073">
    <property type="entry name" value="GTP-bd"/>
</dbReference>
<dbReference type="GO" id="GO:0042254">
    <property type="term" value="P:ribosome biogenesis"/>
    <property type="evidence" value="ECO:0007669"/>
    <property type="project" value="UniProtKB-UniRule"/>
</dbReference>
<dbReference type="Gene3D" id="3.30.200.20">
    <property type="entry name" value="Phosphorylase Kinase, domain 1"/>
    <property type="match status" value="1"/>
</dbReference>
<dbReference type="PROSITE" id="PS51710">
    <property type="entry name" value="G_OBG"/>
    <property type="match status" value="1"/>
</dbReference>
<dbReference type="GO" id="GO:0004672">
    <property type="term" value="F:protein kinase activity"/>
    <property type="evidence" value="ECO:0007669"/>
    <property type="project" value="InterPro"/>
</dbReference>
<evidence type="ECO:0000259" key="5">
    <source>
        <dbReference type="PROSITE" id="PS51710"/>
    </source>
</evidence>
<feature type="domain" description="Protein kinase" evidence="4">
    <location>
        <begin position="95"/>
        <end position="416"/>
    </location>
</feature>
<feature type="compositionally biased region" description="Polar residues" evidence="3">
    <location>
        <begin position="829"/>
        <end position="844"/>
    </location>
</feature>
<dbReference type="Proteomes" id="UP001148786">
    <property type="component" value="Unassembled WGS sequence"/>
</dbReference>
<dbReference type="GO" id="GO:0005524">
    <property type="term" value="F:ATP binding"/>
    <property type="evidence" value="ECO:0007669"/>
    <property type="project" value="InterPro"/>
</dbReference>
<keyword evidence="8" id="KW-1185">Reference proteome</keyword>
<dbReference type="InterPro" id="IPR027417">
    <property type="entry name" value="P-loop_NTPase"/>
</dbReference>
<dbReference type="AlphaFoldDB" id="A0A9W8JXK1"/>
<evidence type="ECO:0000256" key="2">
    <source>
        <dbReference type="ARBA" id="ARBA00023134"/>
    </source>
</evidence>
<dbReference type="Pfam" id="PF01926">
    <property type="entry name" value="MMR_HSR1"/>
    <property type="match status" value="1"/>
</dbReference>
<dbReference type="InterPro" id="IPR011009">
    <property type="entry name" value="Kinase-like_dom_sf"/>
</dbReference>
<evidence type="ECO:0000259" key="6">
    <source>
        <dbReference type="PROSITE" id="PS51883"/>
    </source>
</evidence>
<organism evidence="7 8">
    <name type="scientific">Agrocybe chaxingu</name>
    <dbReference type="NCBI Taxonomy" id="84603"/>
    <lineage>
        <taxon>Eukaryota</taxon>
        <taxon>Fungi</taxon>
        <taxon>Dikarya</taxon>
        <taxon>Basidiomycota</taxon>
        <taxon>Agaricomycotina</taxon>
        <taxon>Agaricomycetes</taxon>
        <taxon>Agaricomycetidae</taxon>
        <taxon>Agaricales</taxon>
        <taxon>Agaricineae</taxon>
        <taxon>Strophariaceae</taxon>
        <taxon>Agrocybe</taxon>
    </lineage>
</organism>
<dbReference type="SUPFAM" id="SSF56112">
    <property type="entry name" value="Protein kinase-like (PK-like)"/>
    <property type="match status" value="1"/>
</dbReference>
<gene>
    <name evidence="7" type="ORF">NLJ89_g6977</name>
</gene>
<comment type="caution">
    <text evidence="7">The sequence shown here is derived from an EMBL/GenBank/DDBJ whole genome shotgun (WGS) entry which is preliminary data.</text>
</comment>
<dbReference type="InterPro" id="IPR031167">
    <property type="entry name" value="G_OBG"/>
</dbReference>
<sequence length="1005" mass="112410">MLNTLGISGGISILHRQRASSPGLGGDAVTLEPRYRFNPFEDEAPSRKLDIPTPPNPPVDGHRKNLGRPPEFPPGLLHNPPAIPTRRLLIRENHIWKVVPLAIGEASNVFVMKGRKKDSFWALKVVKLESLAQNIWRNAHEIKALKLLRAFPHDNIVQQPDLESNVDNIWWSRKDLSVYMVFDYCGPDLLKLFSGLMASSWHMHDKWKPELLQTLVLDVVKGLHHLHGLGIVHTDLKPENILVNRDGVFKITDFGSARVLSGPGGTVCPTFGKALMTNSHARITPGYSAPELLAYDMEGDFLPHGISFDESADMWSLGMCIYTVMLGVPFDSHTDDGRLLQAPEILQQNLHYSILAASLGSSRQEAYAAVVNFFQKCCQVYPSERIHTQDAFKLIQKGWAYDRSVLVNYMSRHKIFDEKVPTMQELLKPHRLFGADQEPCVVDPSIGREFEALLKKIVEGSEIRGQEPSGLSKYTSEDLETFRRRRKTDWKRRQGGQSFLDNVIITVRGGKGGDGCAAFHREKFIAFGPPSGGDGGRGGDVYILPTPQLTTLSSVPKKIRGENGSHGQGTWQNGKAGAPLVIKVPVGTTVRQLPWDDPRRAKDVWEAEEESLEGLEPSEKRHKMREKRWVHYPRYKEDNVERDSFKEAESAYYKAERIRKFESRRKAAQELISLDLDKEEVFERPLNAPLGTRHQEPLGQLIASGGLGGLGNPHFISTDNRSPKFATRGLEGERLTLSLELKLLADIGLVGMPNTGKSTLLRALTGGRAKSEVASYAFTTLNPVVGIVRVAEDGTFEGSISGLTVHDETWREEIEETERAARGEYANARTRNQTLDDNLDTSTTPTRAGHHFDIFETFRFTIADNPGLISRAAENVGLGHAFLRSIERSLALVYVVDLSADAPWEELAVLREELENYQPGMSEKARIVVANKADLLGSDSNPTEVENAKEKLRRLEEYVRTRMVTAEGRTLDVVPTSAKFSQNLMKVVGLMQKYVEEERSHVEDD</sequence>
<dbReference type="PROSITE" id="PS51883">
    <property type="entry name" value="OBG"/>
    <property type="match status" value="1"/>
</dbReference>
<dbReference type="Gene3D" id="3.40.50.300">
    <property type="entry name" value="P-loop containing nucleotide triphosphate hydrolases"/>
    <property type="match status" value="1"/>
</dbReference>
<dbReference type="CDD" id="cd00180">
    <property type="entry name" value="PKc"/>
    <property type="match status" value="1"/>
</dbReference>
<dbReference type="SMART" id="SM00220">
    <property type="entry name" value="S_TKc"/>
    <property type="match status" value="1"/>
</dbReference>
<dbReference type="GO" id="GO:0005739">
    <property type="term" value="C:mitochondrion"/>
    <property type="evidence" value="ECO:0007669"/>
    <property type="project" value="TreeGrafter"/>
</dbReference>
<name>A0A9W8JXK1_9AGAR</name>
<reference evidence="7" key="1">
    <citation type="submission" date="2022-07" db="EMBL/GenBank/DDBJ databases">
        <title>Genome Sequence of Agrocybe chaxingu.</title>
        <authorList>
            <person name="Buettner E."/>
        </authorList>
    </citation>
    <scope>NUCLEOTIDE SEQUENCE</scope>
    <source>
        <strain evidence="7">MP-N11</strain>
    </source>
</reference>
<evidence type="ECO:0000259" key="4">
    <source>
        <dbReference type="PROSITE" id="PS50011"/>
    </source>
</evidence>
<feature type="region of interest" description="Disordered" evidence="3">
    <location>
        <begin position="823"/>
        <end position="844"/>
    </location>
</feature>
<dbReference type="GO" id="GO:0003924">
    <property type="term" value="F:GTPase activity"/>
    <property type="evidence" value="ECO:0007669"/>
    <property type="project" value="InterPro"/>
</dbReference>
<dbReference type="SUPFAM" id="SSF52540">
    <property type="entry name" value="P-loop containing nucleoside triphosphate hydrolases"/>
    <property type="match status" value="1"/>
</dbReference>
<evidence type="ECO:0000256" key="3">
    <source>
        <dbReference type="SAM" id="MobiDB-lite"/>
    </source>
</evidence>
<protein>
    <recommendedName>
        <fullName evidence="9">Protein kinase domain-containing protein</fullName>
    </recommendedName>
</protein>
<dbReference type="InterPro" id="IPR045086">
    <property type="entry name" value="OBG_GTPase"/>
</dbReference>
<dbReference type="CDD" id="cd01898">
    <property type="entry name" value="Obg"/>
    <property type="match status" value="1"/>
</dbReference>
<keyword evidence="2" id="KW-0342">GTP-binding</keyword>
<feature type="region of interest" description="Disordered" evidence="3">
    <location>
        <begin position="42"/>
        <end position="77"/>
    </location>
</feature>
<dbReference type="InterPro" id="IPR008271">
    <property type="entry name" value="Ser/Thr_kinase_AS"/>
</dbReference>
<dbReference type="EMBL" id="JANKHO010000788">
    <property type="protein sequence ID" value="KAJ3506252.1"/>
    <property type="molecule type" value="Genomic_DNA"/>
</dbReference>
<dbReference type="Gene3D" id="2.70.210.12">
    <property type="entry name" value="GTP1/OBG domain"/>
    <property type="match status" value="1"/>
</dbReference>
<dbReference type="InterPro" id="IPR000719">
    <property type="entry name" value="Prot_kinase_dom"/>
</dbReference>
<dbReference type="GO" id="GO:0005525">
    <property type="term" value="F:GTP binding"/>
    <property type="evidence" value="ECO:0007669"/>
    <property type="project" value="UniProtKB-KW"/>
</dbReference>
<dbReference type="PROSITE" id="PS00108">
    <property type="entry name" value="PROTEIN_KINASE_ST"/>
    <property type="match status" value="1"/>
</dbReference>
<dbReference type="SUPFAM" id="SSF82051">
    <property type="entry name" value="Obg GTP-binding protein N-terminal domain"/>
    <property type="match status" value="1"/>
</dbReference>
<proteinExistence type="predicted"/>
<evidence type="ECO:0000313" key="8">
    <source>
        <dbReference type="Proteomes" id="UP001148786"/>
    </source>
</evidence>
<feature type="domain" description="OBG-type G" evidence="5">
    <location>
        <begin position="745"/>
        <end position="996"/>
    </location>
</feature>
<dbReference type="PANTHER" id="PTHR11702:SF31">
    <property type="entry name" value="MITOCHONDRIAL RIBOSOME-ASSOCIATED GTPASE 2"/>
    <property type="match status" value="1"/>
</dbReference>
<dbReference type="Pfam" id="PF00069">
    <property type="entry name" value="Pkinase"/>
    <property type="match status" value="1"/>
</dbReference>
<dbReference type="OrthoDB" id="347018at2759"/>